<dbReference type="InterPro" id="IPR029041">
    <property type="entry name" value="FAD-linked_oxidoreductase-like"/>
</dbReference>
<evidence type="ECO:0000256" key="6">
    <source>
        <dbReference type="ARBA" id="ARBA00023002"/>
    </source>
</evidence>
<dbReference type="Pfam" id="PF02219">
    <property type="entry name" value="MTHFR"/>
    <property type="match status" value="2"/>
</dbReference>
<dbReference type="SUPFAM" id="SSF51730">
    <property type="entry name" value="FAD-linked oxidoreductase"/>
    <property type="match status" value="1"/>
</dbReference>
<dbReference type="UniPathway" id="UPA00193"/>
<keyword evidence="5 8" id="KW-0274">FAD</keyword>
<keyword evidence="4 8" id="KW-0285">Flavoprotein</keyword>
<dbReference type="EMBL" id="RKHJ01000001">
    <property type="protein sequence ID" value="ROR66862.1"/>
    <property type="molecule type" value="Genomic_DNA"/>
</dbReference>
<comment type="pathway">
    <text evidence="2 8">One-carbon metabolism; tetrahydrofolate interconversion.</text>
</comment>
<gene>
    <name evidence="9" type="ORF">EDD26_2257</name>
</gene>
<dbReference type="PANTHER" id="PTHR45754:SF3">
    <property type="entry name" value="METHYLENETETRAHYDROFOLATE REDUCTASE (NADPH)"/>
    <property type="match status" value="1"/>
</dbReference>
<protein>
    <recommendedName>
        <fullName evidence="8">Methylenetetrahydrofolate reductase</fullName>
    </recommendedName>
</protein>
<dbReference type="AlphaFoldDB" id="A0A3N2AVS1"/>
<dbReference type="Proteomes" id="UP000275456">
    <property type="component" value="Unassembled WGS sequence"/>
</dbReference>
<comment type="caution">
    <text evidence="9">The sequence shown here is derived from an EMBL/GenBank/DDBJ whole genome shotgun (WGS) entry which is preliminary data.</text>
</comment>
<keyword evidence="10" id="KW-1185">Reference proteome</keyword>
<evidence type="ECO:0000256" key="7">
    <source>
        <dbReference type="ARBA" id="ARBA00048628"/>
    </source>
</evidence>
<dbReference type="GO" id="GO:0005829">
    <property type="term" value="C:cytosol"/>
    <property type="evidence" value="ECO:0007669"/>
    <property type="project" value="TreeGrafter"/>
</dbReference>
<comment type="catalytic activity">
    <reaction evidence="7">
        <text>(6S)-5-methyl-5,6,7,8-tetrahydrofolate + NAD(+) = (6R)-5,10-methylene-5,6,7,8-tetrahydrofolate + NADH + H(+)</text>
        <dbReference type="Rhea" id="RHEA:19821"/>
        <dbReference type="ChEBI" id="CHEBI:15378"/>
        <dbReference type="ChEBI" id="CHEBI:15636"/>
        <dbReference type="ChEBI" id="CHEBI:18608"/>
        <dbReference type="ChEBI" id="CHEBI:57540"/>
        <dbReference type="ChEBI" id="CHEBI:57945"/>
        <dbReference type="EC" id="1.5.1.54"/>
    </reaction>
    <physiologicalReaction direction="right-to-left" evidence="7">
        <dbReference type="Rhea" id="RHEA:19823"/>
    </physiologicalReaction>
</comment>
<proteinExistence type="inferred from homology"/>
<dbReference type="GO" id="GO:0035999">
    <property type="term" value="P:tetrahydrofolate interconversion"/>
    <property type="evidence" value="ECO:0007669"/>
    <property type="project" value="UniProtKB-UniPathway"/>
</dbReference>
<dbReference type="Gene3D" id="3.20.20.220">
    <property type="match status" value="1"/>
</dbReference>
<evidence type="ECO:0000313" key="10">
    <source>
        <dbReference type="Proteomes" id="UP000275456"/>
    </source>
</evidence>
<sequence length="318" mass="33558">MSRLRYSFELYPPRDEAARLRVEAAVDAFAALEPEFVSVTFGAAGTSTSHSLDVLQRLLDGGASPMAHLTCAGLEVDETGRLVRQFLDAGITKFLALRGDPPRDGDVRPKRTLASAAELVQLIGRVEAERMPYAETPLPGLRAPILGERRGAALGARRAATEIAVAAFPNGHPGAGTRRSDVDALLAKQSAGATMAITQLFFDPYDYARFVELARSRGVTIPIVPGVVVPTTVRRLIRSAELAGEGVPRVLAEQLEAASPDDARRLGVDAAVALIGALAEHDPGAVHLYTFNDHRPAIDVLAGVGALPLTAPTPTGAP</sequence>
<keyword evidence="6 8" id="KW-0560">Oxidoreductase</keyword>
<evidence type="ECO:0000256" key="1">
    <source>
        <dbReference type="ARBA" id="ARBA00001974"/>
    </source>
</evidence>
<evidence type="ECO:0000256" key="2">
    <source>
        <dbReference type="ARBA" id="ARBA00004777"/>
    </source>
</evidence>
<dbReference type="OrthoDB" id="9812555at2"/>
<dbReference type="GO" id="GO:0071949">
    <property type="term" value="F:FAD binding"/>
    <property type="evidence" value="ECO:0007669"/>
    <property type="project" value="TreeGrafter"/>
</dbReference>
<evidence type="ECO:0000256" key="8">
    <source>
        <dbReference type="RuleBase" id="RU003862"/>
    </source>
</evidence>
<evidence type="ECO:0000256" key="5">
    <source>
        <dbReference type="ARBA" id="ARBA00022827"/>
    </source>
</evidence>
<dbReference type="PANTHER" id="PTHR45754">
    <property type="entry name" value="METHYLENETETRAHYDROFOLATE REDUCTASE"/>
    <property type="match status" value="1"/>
</dbReference>
<reference evidence="9 10" key="1">
    <citation type="submission" date="2018-11" db="EMBL/GenBank/DDBJ databases">
        <title>Sequencing the genomes of 1000 actinobacteria strains.</title>
        <authorList>
            <person name="Klenk H.-P."/>
        </authorList>
    </citation>
    <scope>NUCLEOTIDE SEQUENCE [LARGE SCALE GENOMIC DNA]</scope>
    <source>
        <strain evidence="9 10">DSM 9580</strain>
    </source>
</reference>
<comment type="cofactor">
    <cofactor evidence="1 8">
        <name>FAD</name>
        <dbReference type="ChEBI" id="CHEBI:57692"/>
    </cofactor>
</comment>
<dbReference type="CDD" id="cd00537">
    <property type="entry name" value="MTHFR"/>
    <property type="match status" value="1"/>
</dbReference>
<dbReference type="GO" id="GO:0009086">
    <property type="term" value="P:methionine biosynthetic process"/>
    <property type="evidence" value="ECO:0007669"/>
    <property type="project" value="TreeGrafter"/>
</dbReference>
<dbReference type="InterPro" id="IPR003171">
    <property type="entry name" value="Mehydrof_redctse-like"/>
</dbReference>
<accession>A0A3N2AVS1</accession>
<dbReference type="GO" id="GO:0106312">
    <property type="term" value="F:methylenetetrahydrofolate reductase (NADH) activity"/>
    <property type="evidence" value="ECO:0007669"/>
    <property type="project" value="UniProtKB-EC"/>
</dbReference>
<evidence type="ECO:0000313" key="9">
    <source>
        <dbReference type="EMBL" id="ROR66862.1"/>
    </source>
</evidence>
<evidence type="ECO:0000256" key="4">
    <source>
        <dbReference type="ARBA" id="ARBA00022630"/>
    </source>
</evidence>
<comment type="similarity">
    <text evidence="3 8">Belongs to the methylenetetrahydrofolate reductase family.</text>
</comment>
<organism evidence="9 10">
    <name type="scientific">Agrococcus jenensis</name>
    <dbReference type="NCBI Taxonomy" id="46353"/>
    <lineage>
        <taxon>Bacteria</taxon>
        <taxon>Bacillati</taxon>
        <taxon>Actinomycetota</taxon>
        <taxon>Actinomycetes</taxon>
        <taxon>Micrococcales</taxon>
        <taxon>Microbacteriaceae</taxon>
        <taxon>Agrococcus</taxon>
    </lineage>
</organism>
<dbReference type="RefSeq" id="WP_123697798.1">
    <property type="nucleotide sequence ID" value="NZ_RKHJ01000001.1"/>
</dbReference>
<name>A0A3N2AVS1_9MICO</name>
<evidence type="ECO:0000256" key="3">
    <source>
        <dbReference type="ARBA" id="ARBA00006743"/>
    </source>
</evidence>